<feature type="coiled-coil region" evidence="12">
    <location>
        <begin position="224"/>
        <end position="346"/>
    </location>
</feature>
<evidence type="ECO:0000256" key="6">
    <source>
        <dbReference type="ARBA" id="ARBA00022763"/>
    </source>
</evidence>
<evidence type="ECO:0000256" key="8">
    <source>
        <dbReference type="ARBA" id="ARBA00023054"/>
    </source>
</evidence>
<evidence type="ECO:0000256" key="1">
    <source>
        <dbReference type="ARBA" id="ARBA00004123"/>
    </source>
</evidence>
<gene>
    <name evidence="14" type="ORF">DASB73_033310</name>
</gene>
<organism evidence="14 15">
    <name type="scientific">Starmerella bacillaris</name>
    <name type="common">Yeast</name>
    <name type="synonym">Candida zemplinina</name>
    <dbReference type="NCBI Taxonomy" id="1247836"/>
    <lineage>
        <taxon>Eukaryota</taxon>
        <taxon>Fungi</taxon>
        <taxon>Dikarya</taxon>
        <taxon>Ascomycota</taxon>
        <taxon>Saccharomycotina</taxon>
        <taxon>Dipodascomycetes</taxon>
        <taxon>Dipodascales</taxon>
        <taxon>Trichomonascaceae</taxon>
        <taxon>Starmerella</taxon>
    </lineage>
</organism>
<keyword evidence="8 12" id="KW-0175">Coiled coil</keyword>
<feature type="domain" description="RecF/RecN/SMC N-terminal" evidence="13">
    <location>
        <begin position="5"/>
        <end position="1047"/>
    </location>
</feature>
<dbReference type="GO" id="GO:0051276">
    <property type="term" value="P:chromosome organization"/>
    <property type="evidence" value="ECO:0007669"/>
    <property type="project" value="InterPro"/>
</dbReference>
<evidence type="ECO:0000256" key="3">
    <source>
        <dbReference type="ARBA" id="ARBA00006793"/>
    </source>
</evidence>
<dbReference type="Gene3D" id="3.40.50.300">
    <property type="entry name" value="P-loop containing nucleotide triphosphate hydrolases"/>
    <property type="match status" value="2"/>
</dbReference>
<evidence type="ECO:0000256" key="5">
    <source>
        <dbReference type="ARBA" id="ARBA00022741"/>
    </source>
</evidence>
<dbReference type="GO" id="GO:0003697">
    <property type="term" value="F:single-stranded DNA binding"/>
    <property type="evidence" value="ECO:0007669"/>
    <property type="project" value="TreeGrafter"/>
</dbReference>
<name>A0AAV5RLN0_STABA</name>
<dbReference type="GO" id="GO:0035861">
    <property type="term" value="C:site of double-strand break"/>
    <property type="evidence" value="ECO:0007669"/>
    <property type="project" value="TreeGrafter"/>
</dbReference>
<dbReference type="Pfam" id="PF02463">
    <property type="entry name" value="SMC_N"/>
    <property type="match status" value="1"/>
</dbReference>
<keyword evidence="15" id="KW-1185">Reference proteome</keyword>
<comment type="caution">
    <text evidence="14">The sequence shown here is derived from an EMBL/GenBank/DDBJ whole genome shotgun (WGS) entry which is preliminary data.</text>
</comment>
<evidence type="ECO:0000256" key="4">
    <source>
        <dbReference type="ARBA" id="ARBA00022454"/>
    </source>
</evidence>
<dbReference type="GO" id="GO:0030915">
    <property type="term" value="C:Smc5-Smc6 complex"/>
    <property type="evidence" value="ECO:0007669"/>
    <property type="project" value="TreeGrafter"/>
</dbReference>
<evidence type="ECO:0000313" key="15">
    <source>
        <dbReference type="Proteomes" id="UP001362899"/>
    </source>
</evidence>
<keyword evidence="10" id="KW-0234">DNA repair</keyword>
<dbReference type="GO" id="GO:0003684">
    <property type="term" value="F:damaged DNA binding"/>
    <property type="evidence" value="ECO:0007669"/>
    <property type="project" value="TreeGrafter"/>
</dbReference>
<evidence type="ECO:0000313" key="14">
    <source>
        <dbReference type="EMBL" id="GMM52368.1"/>
    </source>
</evidence>
<dbReference type="GO" id="GO:0007059">
    <property type="term" value="P:chromosome segregation"/>
    <property type="evidence" value="ECO:0007669"/>
    <property type="project" value="UniProtKB-ARBA"/>
</dbReference>
<sequence>MEYAYIERVSMENFMCHENFSLDLHPSLNIVVGTNGSGKSSILTAIMVALGSKARSTSRGNNMGSLVKTGKSRAWIHVQIRIPEVGFGQLFSKYGAKVTVTRIINAEKGNSSYVIKDVNDRVVKNTTAADVQNICYNVGLFPDNELAMLSQESAKEFLVNATDKVKYEKLRRGLQQHLIDQERDAIAASEQQQHVLLERIKFREQNIDEVERRADATMNLFKISENYEKRLTQLEKEIDYRQLKSYKEAYAQAHANTQKAIQNQQELRSAESIQDEIAKVEEDVERYQNENTDKNNQLTDIKSQYDNQKAEVNRQKASYDNLERDATEIKTKIEEIEESKRVLVEKRDAADPVKQEAKRADLREKISAVKSEISSVHRKMSTIDEEVENISSSISIQESKVIPIRKECSEVKQRIEELKQQLSNAQRTNVDEFYHSREMKILIKLVDQYDEKNAFDKKPIGPLYRYLQLTEEAKEYASALEALWQRTLNSWWVETDKDRKLLFELAKKANLYRPTILLRQNDNFDFSNSVPPKSSRYVRACDVILFQNPGVERILVDINRIESFVIVKSTDLAHSVCKDRLISTALAVTSVNKPGRNSFPRFQVVRSLAQRVETAPVRTSTGRSHIKVKLSEAQRKQQNILEISSLEDRLNELQERLQVESEKGRVFVQQKKDMVAKKAIERNKHDSLQHKQEDLRKQLNSIHDVDTDEIDAEIRDFETQIVAYQADLTDLEESKNSFLPVYREERDKLRKAEELKNNTSEDIERIYTKLNNLQEVLRNLTADLTNLKHKHERVTRQISQLTETENALEKKHREFYEKFKEKYDDLDQRYNNETVRFGNEDEDLSQYSTDKLNQLLSRHLMQENAYPDMKEKVAEARKQKLEVLQARKAIQENKNELQKLSRTVAHRRKMRADNGENAWECVKATIQKSYVKILNRRNFQGYLTIDDTKAKLTAVATPDSVALVKDEFKSEEGPPRKTRAMSTLSGGEKSFTQIALLMSVWESMQVGFVSMDEYDVFMDKANRTLSLRVLAETVNKQRMQCLLITPQSIENSALQGVEHKIFRLKPARESSNTS</sequence>
<evidence type="ECO:0000259" key="13">
    <source>
        <dbReference type="Pfam" id="PF02463"/>
    </source>
</evidence>
<comment type="similarity">
    <text evidence="3">Belongs to the SMC family. SMC6 subfamily.</text>
</comment>
<dbReference type="GO" id="GO:0005634">
    <property type="term" value="C:nucleus"/>
    <property type="evidence" value="ECO:0007669"/>
    <property type="project" value="UniProtKB-SubCell"/>
</dbReference>
<feature type="coiled-coil region" evidence="12">
    <location>
        <begin position="714"/>
        <end position="836"/>
    </location>
</feature>
<evidence type="ECO:0000256" key="9">
    <source>
        <dbReference type="ARBA" id="ARBA00023172"/>
    </source>
</evidence>
<keyword evidence="11" id="KW-0539">Nucleus</keyword>
<dbReference type="EMBL" id="BTGC01000008">
    <property type="protein sequence ID" value="GMM52368.1"/>
    <property type="molecule type" value="Genomic_DNA"/>
</dbReference>
<dbReference type="Proteomes" id="UP001362899">
    <property type="component" value="Unassembled WGS sequence"/>
</dbReference>
<dbReference type="SUPFAM" id="SSF52540">
    <property type="entry name" value="P-loop containing nucleoside triphosphate hydrolases"/>
    <property type="match status" value="1"/>
</dbReference>
<protein>
    <submittedName>
        <fullName evidence="14">DNA repair protein</fullName>
    </submittedName>
</protein>
<proteinExistence type="inferred from homology"/>
<accession>A0AAV5RLN0</accession>
<keyword evidence="9" id="KW-0233">DNA recombination</keyword>
<dbReference type="SUPFAM" id="SSF75553">
    <property type="entry name" value="Smc hinge domain"/>
    <property type="match status" value="1"/>
</dbReference>
<dbReference type="PANTHER" id="PTHR19306:SF6">
    <property type="entry name" value="STRUCTURAL MAINTENANCE OF CHROMOSOMES PROTEIN 6"/>
    <property type="match status" value="1"/>
</dbReference>
<keyword evidence="5" id="KW-0547">Nucleotide-binding</keyword>
<dbReference type="GO" id="GO:0000724">
    <property type="term" value="P:double-strand break repair via homologous recombination"/>
    <property type="evidence" value="ECO:0007669"/>
    <property type="project" value="TreeGrafter"/>
</dbReference>
<evidence type="ECO:0000256" key="7">
    <source>
        <dbReference type="ARBA" id="ARBA00022840"/>
    </source>
</evidence>
<keyword evidence="6" id="KW-0227">DNA damage</keyword>
<dbReference type="AlphaFoldDB" id="A0AAV5RLN0"/>
<dbReference type="GO" id="GO:0005524">
    <property type="term" value="F:ATP binding"/>
    <property type="evidence" value="ECO:0007669"/>
    <property type="project" value="UniProtKB-KW"/>
</dbReference>
<evidence type="ECO:0000256" key="10">
    <source>
        <dbReference type="ARBA" id="ARBA00023204"/>
    </source>
</evidence>
<reference evidence="14 15" key="1">
    <citation type="journal article" date="2023" name="Elife">
        <title>Identification of key yeast species and microbe-microbe interactions impacting larval growth of Drosophila in the wild.</title>
        <authorList>
            <person name="Mure A."/>
            <person name="Sugiura Y."/>
            <person name="Maeda R."/>
            <person name="Honda K."/>
            <person name="Sakurai N."/>
            <person name="Takahashi Y."/>
            <person name="Watada M."/>
            <person name="Katoh T."/>
            <person name="Gotoh A."/>
            <person name="Gotoh Y."/>
            <person name="Taniguchi I."/>
            <person name="Nakamura K."/>
            <person name="Hayashi T."/>
            <person name="Katayama T."/>
            <person name="Uemura T."/>
            <person name="Hattori Y."/>
        </authorList>
    </citation>
    <scope>NUCLEOTIDE SEQUENCE [LARGE SCALE GENOMIC DNA]</scope>
    <source>
        <strain evidence="14 15">SB-73</strain>
    </source>
</reference>
<evidence type="ECO:0000256" key="2">
    <source>
        <dbReference type="ARBA" id="ARBA00004286"/>
    </source>
</evidence>
<dbReference type="Gene3D" id="1.10.287.1490">
    <property type="match status" value="1"/>
</dbReference>
<keyword evidence="4" id="KW-0158">Chromosome</keyword>
<dbReference type="PANTHER" id="PTHR19306">
    <property type="entry name" value="STRUCTURAL MAINTENANCE OF CHROMOSOMES 5,6 SMC5, SMC6"/>
    <property type="match status" value="1"/>
</dbReference>
<evidence type="ECO:0000256" key="11">
    <source>
        <dbReference type="ARBA" id="ARBA00023242"/>
    </source>
</evidence>
<evidence type="ECO:0000256" key="12">
    <source>
        <dbReference type="SAM" id="Coils"/>
    </source>
</evidence>
<dbReference type="InterPro" id="IPR027417">
    <property type="entry name" value="P-loop_NTPase"/>
</dbReference>
<dbReference type="InterPro" id="IPR003395">
    <property type="entry name" value="RecF/RecN/SMC_N"/>
</dbReference>
<feature type="coiled-coil region" evidence="12">
    <location>
        <begin position="636"/>
        <end position="663"/>
    </location>
</feature>
<keyword evidence="7" id="KW-0067">ATP-binding</keyword>
<dbReference type="InterPro" id="IPR036277">
    <property type="entry name" value="SMC_hinge_sf"/>
</dbReference>
<comment type="subcellular location">
    <subcellularLocation>
        <location evidence="2">Chromosome</location>
    </subcellularLocation>
    <subcellularLocation>
        <location evidence="1">Nucleus</location>
    </subcellularLocation>
</comment>
<feature type="coiled-coil region" evidence="12">
    <location>
        <begin position="873"/>
        <end position="903"/>
    </location>
</feature>